<dbReference type="EMBL" id="DRMH01000020">
    <property type="protein sequence ID" value="HFC97199.1"/>
    <property type="molecule type" value="Genomic_DNA"/>
</dbReference>
<dbReference type="Pfam" id="PF00753">
    <property type="entry name" value="Lactamase_B"/>
    <property type="match status" value="1"/>
</dbReference>
<reference evidence="6" key="1">
    <citation type="journal article" date="2020" name="mSystems">
        <title>Genome- and Community-Level Interaction Insights into Carbon Utilization and Element Cycling Functions of Hydrothermarchaeota in Hydrothermal Sediment.</title>
        <authorList>
            <person name="Zhou Z."/>
            <person name="Liu Y."/>
            <person name="Xu W."/>
            <person name="Pan J."/>
            <person name="Luo Z.H."/>
            <person name="Li M."/>
        </authorList>
    </citation>
    <scope>NUCLEOTIDE SEQUENCE [LARGE SCALE GENOMIC DNA]</scope>
    <source>
        <strain evidence="6">HyVt-483</strain>
    </source>
</reference>
<evidence type="ECO:0000256" key="2">
    <source>
        <dbReference type="ARBA" id="ARBA00022723"/>
    </source>
</evidence>
<dbReference type="GO" id="GO:0016787">
    <property type="term" value="F:hydrolase activity"/>
    <property type="evidence" value="ECO:0007669"/>
    <property type="project" value="UniProtKB-KW"/>
</dbReference>
<dbReference type="PANTHER" id="PTHR46233:SF3">
    <property type="entry name" value="HYDROXYACYLGLUTATHIONE HYDROLASE GLOC"/>
    <property type="match status" value="1"/>
</dbReference>
<dbReference type="CDD" id="cd06262">
    <property type="entry name" value="metallo-hydrolase-like_MBL-fold"/>
    <property type="match status" value="1"/>
</dbReference>
<evidence type="ECO:0000256" key="3">
    <source>
        <dbReference type="ARBA" id="ARBA00022801"/>
    </source>
</evidence>
<evidence type="ECO:0000313" key="6">
    <source>
        <dbReference type="EMBL" id="HFC97199.1"/>
    </source>
</evidence>
<dbReference type="InterPro" id="IPR036866">
    <property type="entry name" value="RibonucZ/Hydroxyglut_hydro"/>
</dbReference>
<feature type="domain" description="Metallo-beta-lactamase" evidence="5">
    <location>
        <begin position="17"/>
        <end position="195"/>
    </location>
</feature>
<dbReference type="AlphaFoldDB" id="A0A7C3GG17"/>
<keyword evidence="3" id="KW-0378">Hydrolase</keyword>
<protein>
    <submittedName>
        <fullName evidence="6">MBL fold metallo-hydrolase</fullName>
    </submittedName>
</protein>
<organism evidence="6">
    <name type="scientific">Thermosulfurimonas dismutans</name>
    <dbReference type="NCBI Taxonomy" id="999894"/>
    <lineage>
        <taxon>Bacteria</taxon>
        <taxon>Pseudomonadati</taxon>
        <taxon>Thermodesulfobacteriota</taxon>
        <taxon>Thermodesulfobacteria</taxon>
        <taxon>Thermodesulfobacteriales</taxon>
        <taxon>Thermodesulfobacteriaceae</taxon>
        <taxon>Thermosulfurimonas</taxon>
    </lineage>
</organism>
<name>A0A7C3GG17_9BACT</name>
<sequence length="219" mass="24195">MAGDYLQVETMVVGPLAVCCYLVYDPESLEGVVIDPGGEAEKILTRVRELGLRVKWILGTHGHADHVAAAGEIRQALGAPYALHWADEEFFVHGPGAGVFLSWGFPPNPPADETFEEGRTFPLGPFHLRVLHTPGHSPGSVCFYDDRRFLFTGDTLFVGAVGRGDLPGGDYFQMLRSIREKLLVLPEDTVVFPGHDYGDRPTSTIGREKRENPFLNEEF</sequence>
<dbReference type="SMART" id="SM00849">
    <property type="entry name" value="Lactamase_B"/>
    <property type="match status" value="1"/>
</dbReference>
<keyword evidence="4" id="KW-0862">Zinc</keyword>
<dbReference type="Gene3D" id="3.60.15.10">
    <property type="entry name" value="Ribonuclease Z/Hydroxyacylglutathione hydrolase-like"/>
    <property type="match status" value="1"/>
</dbReference>
<comment type="cofactor">
    <cofactor evidence="1">
        <name>Zn(2+)</name>
        <dbReference type="ChEBI" id="CHEBI:29105"/>
    </cofactor>
</comment>
<dbReference type="GO" id="GO:0046872">
    <property type="term" value="F:metal ion binding"/>
    <property type="evidence" value="ECO:0007669"/>
    <property type="project" value="UniProtKB-KW"/>
</dbReference>
<evidence type="ECO:0000256" key="1">
    <source>
        <dbReference type="ARBA" id="ARBA00001947"/>
    </source>
</evidence>
<comment type="caution">
    <text evidence="6">The sequence shown here is derived from an EMBL/GenBank/DDBJ whole genome shotgun (WGS) entry which is preliminary data.</text>
</comment>
<keyword evidence="2" id="KW-0479">Metal-binding</keyword>
<evidence type="ECO:0000256" key="4">
    <source>
        <dbReference type="ARBA" id="ARBA00022833"/>
    </source>
</evidence>
<proteinExistence type="predicted"/>
<gene>
    <name evidence="6" type="ORF">ENJ40_01905</name>
</gene>
<evidence type="ECO:0000259" key="5">
    <source>
        <dbReference type="SMART" id="SM00849"/>
    </source>
</evidence>
<dbReference type="InterPro" id="IPR051453">
    <property type="entry name" value="MBL_Glyoxalase_II"/>
</dbReference>
<accession>A0A7C3GG17</accession>
<dbReference type="PANTHER" id="PTHR46233">
    <property type="entry name" value="HYDROXYACYLGLUTATHIONE HYDROLASE GLOC"/>
    <property type="match status" value="1"/>
</dbReference>
<dbReference type="Proteomes" id="UP000886043">
    <property type="component" value="Unassembled WGS sequence"/>
</dbReference>
<dbReference type="SUPFAM" id="SSF56281">
    <property type="entry name" value="Metallo-hydrolase/oxidoreductase"/>
    <property type="match status" value="1"/>
</dbReference>
<dbReference type="InterPro" id="IPR001279">
    <property type="entry name" value="Metallo-B-lactamas"/>
</dbReference>